<protein>
    <submittedName>
        <fullName evidence="1">Uncharacterized protein</fullName>
    </submittedName>
</protein>
<reference evidence="1 2" key="2">
    <citation type="submission" date="2018-06" db="EMBL/GenBank/DDBJ databases">
        <authorList>
            <person name="Zhirakovskaya E."/>
        </authorList>
    </citation>
    <scope>NUCLEOTIDE SEQUENCE [LARGE SCALE GENOMIC DNA]</scope>
    <source>
        <strain evidence="1 2">FBKL4.011</strain>
    </source>
</reference>
<evidence type="ECO:0000313" key="1">
    <source>
        <dbReference type="EMBL" id="RAL25575.1"/>
    </source>
</evidence>
<dbReference type="Proteomes" id="UP000251213">
    <property type="component" value="Unassembled WGS sequence"/>
</dbReference>
<reference evidence="1 2" key="1">
    <citation type="submission" date="2018-06" db="EMBL/GenBank/DDBJ databases">
        <title>Thermoflavimicrobium daqus sp. nov., a thermophilic microbe isolated from Moutai-flavour Daqu.</title>
        <authorList>
            <person name="Wang X."/>
            <person name="Zhou H."/>
        </authorList>
    </citation>
    <scope>NUCLEOTIDE SEQUENCE [LARGE SCALE GENOMIC DNA]</scope>
    <source>
        <strain evidence="1 2">FBKL4.011</strain>
    </source>
</reference>
<name>A0A364K5I8_9BACL</name>
<comment type="caution">
    <text evidence="1">The sequence shown here is derived from an EMBL/GenBank/DDBJ whole genome shotgun (WGS) entry which is preliminary data.</text>
</comment>
<gene>
    <name evidence="1" type="ORF">DL897_05705</name>
</gene>
<dbReference type="OrthoDB" id="2989999at2"/>
<dbReference type="AlphaFoldDB" id="A0A364K5I8"/>
<organism evidence="1 2">
    <name type="scientific">Thermoflavimicrobium daqui</name>
    <dbReference type="NCBI Taxonomy" id="2137476"/>
    <lineage>
        <taxon>Bacteria</taxon>
        <taxon>Bacillati</taxon>
        <taxon>Bacillota</taxon>
        <taxon>Bacilli</taxon>
        <taxon>Bacillales</taxon>
        <taxon>Thermoactinomycetaceae</taxon>
        <taxon>Thermoflavimicrobium</taxon>
    </lineage>
</organism>
<proteinExistence type="predicted"/>
<keyword evidence="2" id="KW-1185">Reference proteome</keyword>
<evidence type="ECO:0000313" key="2">
    <source>
        <dbReference type="Proteomes" id="UP000251213"/>
    </source>
</evidence>
<dbReference type="EMBL" id="QJKK01000003">
    <property type="protein sequence ID" value="RAL25575.1"/>
    <property type="molecule type" value="Genomic_DNA"/>
</dbReference>
<accession>A0A364K5I8</accession>
<sequence>MESSLYEVKFDHRLKIFRPYLHVEYDQLPMQLQEEFELKCQEICSKIPDRIKCLEQEYMQKYEALKEVDAEDLFFQLTDELNEISSCICDLNLLFLQIEGAYISQSIHA</sequence>
<dbReference type="RefSeq" id="WP_113658188.1">
    <property type="nucleotide sequence ID" value="NZ_KZ845665.1"/>
</dbReference>